<dbReference type="SUPFAM" id="SSF46689">
    <property type="entry name" value="Homeodomain-like"/>
    <property type="match status" value="2"/>
</dbReference>
<evidence type="ECO:0000256" key="4">
    <source>
        <dbReference type="SAM" id="MobiDB-lite"/>
    </source>
</evidence>
<dbReference type="Gene3D" id="1.10.10.60">
    <property type="entry name" value="Homeodomain-like"/>
    <property type="match status" value="2"/>
</dbReference>
<dbReference type="Pfam" id="PF12833">
    <property type="entry name" value="HTH_18"/>
    <property type="match status" value="1"/>
</dbReference>
<proteinExistence type="predicted"/>
<dbReference type="Pfam" id="PF12852">
    <property type="entry name" value="Cupin_6"/>
    <property type="match status" value="1"/>
</dbReference>
<evidence type="ECO:0000256" key="3">
    <source>
        <dbReference type="ARBA" id="ARBA00023163"/>
    </source>
</evidence>
<dbReference type="RefSeq" id="WP_272777643.1">
    <property type="nucleotide sequence ID" value="NZ_JAQQLI010000020.1"/>
</dbReference>
<sequence>MTGRPENPTDRPADTSAAERPAAGGDPLSDLLRSVRLVGGVFLDARFTAPWSISARMTAEDCLPFLKAPAQLVAYHVAVSGRFALIIDGEPPLEVRPGEIVLLPRNDVHVMASAPDVVPVSARALIRPAEDGGLAHIDHGGGGDETRMVCGFLATEDVHVALAAVLPRVLKVDIREAASRDLIEASVRFAANELASGRLGSSEVMSRLSELLLAEAMRHATAARAADAGLLRGLADPQIGRALALIHRDLAAPWSADRLARAAGLSRTAFVERFGRLVGMPPIRYLTAGRLETARLQLRETARSAAQIAHAVGYESEEAFSRAFKRAFGLSPAAWRRTRADADGGETSRAGYARESK</sequence>
<gene>
    <name evidence="6" type="ORF">PQJ73_13975</name>
</gene>
<dbReference type="InterPro" id="IPR050204">
    <property type="entry name" value="AraC_XylS_family_regulators"/>
</dbReference>
<keyword evidence="3" id="KW-0804">Transcription</keyword>
<reference evidence="6" key="1">
    <citation type="journal article" date="2023" name="Microbiol Resour">
        <title>Genome Sequences of Rhodoplanes serenus and Two Thermotolerant Strains, Rhodoplanes tepidamans and 'Rhodoplanes cryptolactis,' Further Refine the Genus.</title>
        <authorList>
            <person name="Rayyan A.A."/>
            <person name="Kyndt J.A."/>
        </authorList>
    </citation>
    <scope>NUCLEOTIDE SEQUENCE</scope>
    <source>
        <strain evidence="6">DSM 9987</strain>
    </source>
</reference>
<evidence type="ECO:0000256" key="1">
    <source>
        <dbReference type="ARBA" id="ARBA00023015"/>
    </source>
</evidence>
<dbReference type="InterPro" id="IPR020449">
    <property type="entry name" value="Tscrpt_reg_AraC-type_HTH"/>
</dbReference>
<dbReference type="InterPro" id="IPR032783">
    <property type="entry name" value="AraC_lig"/>
</dbReference>
<dbReference type="EMBL" id="JAQQLI010000020">
    <property type="protein sequence ID" value="MDC7786797.1"/>
    <property type="molecule type" value="Genomic_DNA"/>
</dbReference>
<dbReference type="InterPro" id="IPR009057">
    <property type="entry name" value="Homeodomain-like_sf"/>
</dbReference>
<keyword evidence="1" id="KW-0805">Transcription regulation</keyword>
<dbReference type="PANTHER" id="PTHR46796:SF13">
    <property type="entry name" value="HTH-TYPE TRANSCRIPTIONAL ACTIVATOR RHAS"/>
    <property type="match status" value="1"/>
</dbReference>
<dbReference type="PANTHER" id="PTHR46796">
    <property type="entry name" value="HTH-TYPE TRANSCRIPTIONAL ACTIVATOR RHAS-RELATED"/>
    <property type="match status" value="1"/>
</dbReference>
<accession>A0ABT5JAX1</accession>
<dbReference type="PRINTS" id="PR00032">
    <property type="entry name" value="HTHARAC"/>
</dbReference>
<dbReference type="Proteomes" id="UP001165652">
    <property type="component" value="Unassembled WGS sequence"/>
</dbReference>
<feature type="region of interest" description="Disordered" evidence="4">
    <location>
        <begin position="1"/>
        <end position="25"/>
    </location>
</feature>
<dbReference type="PROSITE" id="PS01124">
    <property type="entry name" value="HTH_ARAC_FAMILY_2"/>
    <property type="match status" value="1"/>
</dbReference>
<dbReference type="SMART" id="SM00342">
    <property type="entry name" value="HTH_ARAC"/>
    <property type="match status" value="1"/>
</dbReference>
<name>A0ABT5JAX1_RHOTP</name>
<keyword evidence="7" id="KW-1185">Reference proteome</keyword>
<evidence type="ECO:0000313" key="6">
    <source>
        <dbReference type="EMBL" id="MDC7786797.1"/>
    </source>
</evidence>
<evidence type="ECO:0000259" key="5">
    <source>
        <dbReference type="PROSITE" id="PS01124"/>
    </source>
</evidence>
<reference evidence="6" key="2">
    <citation type="submission" date="2023-02" db="EMBL/GenBank/DDBJ databases">
        <authorList>
            <person name="Rayyan A."/>
            <person name="Meyer T."/>
            <person name="Kyndt J.A."/>
        </authorList>
    </citation>
    <scope>NUCLEOTIDE SEQUENCE</scope>
    <source>
        <strain evidence="6">DSM 9987</strain>
    </source>
</reference>
<keyword evidence="2" id="KW-0238">DNA-binding</keyword>
<protein>
    <submittedName>
        <fullName evidence="6">AraC family transcriptional regulator</fullName>
    </submittedName>
</protein>
<evidence type="ECO:0000313" key="7">
    <source>
        <dbReference type="Proteomes" id="UP001165652"/>
    </source>
</evidence>
<organism evidence="6 7">
    <name type="scientific">Rhodoplanes tepidamans</name>
    <name type="common">Rhodoplanes cryptolactis</name>
    <dbReference type="NCBI Taxonomy" id="200616"/>
    <lineage>
        <taxon>Bacteria</taxon>
        <taxon>Pseudomonadati</taxon>
        <taxon>Pseudomonadota</taxon>
        <taxon>Alphaproteobacteria</taxon>
        <taxon>Hyphomicrobiales</taxon>
        <taxon>Nitrobacteraceae</taxon>
        <taxon>Rhodoplanes</taxon>
    </lineage>
</organism>
<feature type="domain" description="HTH araC/xylS-type" evidence="5">
    <location>
        <begin position="240"/>
        <end position="338"/>
    </location>
</feature>
<comment type="caution">
    <text evidence="6">The sequence shown here is derived from an EMBL/GenBank/DDBJ whole genome shotgun (WGS) entry which is preliminary data.</text>
</comment>
<dbReference type="InterPro" id="IPR018060">
    <property type="entry name" value="HTH_AraC"/>
</dbReference>
<evidence type="ECO:0000256" key="2">
    <source>
        <dbReference type="ARBA" id="ARBA00023125"/>
    </source>
</evidence>